<evidence type="ECO:0000256" key="5">
    <source>
        <dbReference type="SAM" id="MobiDB-lite"/>
    </source>
</evidence>
<evidence type="ECO:0000256" key="3">
    <source>
        <dbReference type="ARBA" id="ARBA00023237"/>
    </source>
</evidence>
<dbReference type="PANTHER" id="PTHR30329:SF21">
    <property type="entry name" value="LIPOPROTEIN YIAD-RELATED"/>
    <property type="match status" value="1"/>
</dbReference>
<dbReference type="CDD" id="cd07185">
    <property type="entry name" value="OmpA_C-like"/>
    <property type="match status" value="1"/>
</dbReference>
<dbReference type="Pfam" id="PF00691">
    <property type="entry name" value="OmpA"/>
    <property type="match status" value="1"/>
</dbReference>
<comment type="subcellular location">
    <subcellularLocation>
        <location evidence="1">Cell outer membrane</location>
    </subcellularLocation>
</comment>
<dbReference type="InterPro" id="IPR006664">
    <property type="entry name" value="OMP_bac"/>
</dbReference>
<evidence type="ECO:0000256" key="4">
    <source>
        <dbReference type="PROSITE-ProRule" id="PRU00473"/>
    </source>
</evidence>
<sequence>MQLFRPRGRLMGSNTAGTAAEHAMRRGQMRLRNHTIAIRAAALTAVLALVACGSEEQAEFEEGDPTASAEAAEETHEAAEPDETEAEDTQQDTESADVDSSGAEGVTTTATFLPHYGSGGQSGEVTLEATIGPVVRDGDLASLAMEFDYQEGEGDLSTMDFLFGLVGITDGTLAGGQVRLIDPEAMMVAELARLEGGEGSIAAASSSSGDSFGDSAEAGESLHWFGLFDAPENETVSILLPHFGLVSEVPVVDGDLDETNTTEESFDYSDITGESHELVTWRDTPEYSIEVEGDETTVNLPSDVLFDVDSSDLSNEAEEALESAAEEMVGTEGGELRIVGHTDDVLDEAYNQTLSEERAEAVHQRLQEVADLEAFDEVSVSGESFRQPIADNSSEEGRAMNRRVELHFTTVTDPGEQVVEGELPEPQGPVGGADEEITVNAGDSGPYANEDVILSVESLERHAGLVVAGIRAESTGEVADLNWPFALGAGGVHRAGVSQVGSVDLPYLVAGDHWVEPLRYFVTDVEVDDEDPEESEVSGRDFHRLTDVLFGSYGDYNEGDSAVAYLVYPDIGGEELTLESPGEHEGTDWILRQIGVNPWRFEDIPVTEGSP</sequence>
<comment type="caution">
    <text evidence="7">The sequence shown here is derived from an EMBL/GenBank/DDBJ whole genome shotgun (WGS) entry which is preliminary data.</text>
</comment>
<dbReference type="PRINTS" id="PR01021">
    <property type="entry name" value="OMPADOMAIN"/>
</dbReference>
<dbReference type="Proteomes" id="UP000310458">
    <property type="component" value="Unassembled WGS sequence"/>
</dbReference>
<evidence type="ECO:0000259" key="6">
    <source>
        <dbReference type="PROSITE" id="PS51123"/>
    </source>
</evidence>
<keyword evidence="3" id="KW-0998">Cell outer membrane</keyword>
<evidence type="ECO:0000313" key="8">
    <source>
        <dbReference type="Proteomes" id="UP000310458"/>
    </source>
</evidence>
<dbReference type="GO" id="GO:0009279">
    <property type="term" value="C:cell outer membrane"/>
    <property type="evidence" value="ECO:0007669"/>
    <property type="project" value="UniProtKB-SubCell"/>
</dbReference>
<keyword evidence="8" id="KW-1185">Reference proteome</keyword>
<dbReference type="AlphaFoldDB" id="A0A5R9B810"/>
<dbReference type="SUPFAM" id="SSF103088">
    <property type="entry name" value="OmpA-like"/>
    <property type="match status" value="1"/>
</dbReference>
<feature type="domain" description="OmpA-like" evidence="6">
    <location>
        <begin position="293"/>
        <end position="412"/>
    </location>
</feature>
<organism evidence="7 8">
    <name type="scientific">Nesterenkonia salmonea</name>
    <dbReference type="NCBI Taxonomy" id="1804987"/>
    <lineage>
        <taxon>Bacteria</taxon>
        <taxon>Bacillati</taxon>
        <taxon>Actinomycetota</taxon>
        <taxon>Actinomycetes</taxon>
        <taxon>Micrococcales</taxon>
        <taxon>Micrococcaceae</taxon>
        <taxon>Nesterenkonia</taxon>
    </lineage>
</organism>
<dbReference type="PROSITE" id="PS51123">
    <property type="entry name" value="OMPA_2"/>
    <property type="match status" value="1"/>
</dbReference>
<dbReference type="Gene3D" id="3.30.1330.60">
    <property type="entry name" value="OmpA-like domain"/>
    <property type="match status" value="1"/>
</dbReference>
<keyword evidence="2 4" id="KW-0472">Membrane</keyword>
<evidence type="ECO:0000313" key="7">
    <source>
        <dbReference type="EMBL" id="TLP93849.1"/>
    </source>
</evidence>
<protein>
    <submittedName>
        <fullName evidence="7">OmpA family protein</fullName>
    </submittedName>
</protein>
<dbReference type="InterPro" id="IPR050330">
    <property type="entry name" value="Bact_OuterMem_StrucFunc"/>
</dbReference>
<feature type="compositionally biased region" description="Acidic residues" evidence="5">
    <location>
        <begin position="80"/>
        <end position="97"/>
    </location>
</feature>
<evidence type="ECO:0000256" key="2">
    <source>
        <dbReference type="ARBA" id="ARBA00023136"/>
    </source>
</evidence>
<dbReference type="InterPro" id="IPR006665">
    <property type="entry name" value="OmpA-like"/>
</dbReference>
<dbReference type="InterPro" id="IPR036737">
    <property type="entry name" value="OmpA-like_sf"/>
</dbReference>
<evidence type="ECO:0000256" key="1">
    <source>
        <dbReference type="ARBA" id="ARBA00004442"/>
    </source>
</evidence>
<dbReference type="EMBL" id="VAVZ01000040">
    <property type="protein sequence ID" value="TLP93849.1"/>
    <property type="molecule type" value="Genomic_DNA"/>
</dbReference>
<accession>A0A5R9B810</accession>
<name>A0A5R9B810_9MICC</name>
<dbReference type="OrthoDB" id="5186344at2"/>
<feature type="region of interest" description="Disordered" evidence="5">
    <location>
        <begin position="57"/>
        <end position="104"/>
    </location>
</feature>
<feature type="region of interest" description="Disordered" evidence="5">
    <location>
        <begin position="1"/>
        <end position="20"/>
    </location>
</feature>
<reference evidence="7 8" key="1">
    <citation type="submission" date="2019-05" db="EMBL/GenBank/DDBJ databases">
        <title>Nesterenkonia sp. GY074 isolated from the Southern Atlantic Ocean.</title>
        <authorList>
            <person name="Zhang G."/>
        </authorList>
    </citation>
    <scope>NUCLEOTIDE SEQUENCE [LARGE SCALE GENOMIC DNA]</scope>
    <source>
        <strain evidence="7 8">GY074</strain>
    </source>
</reference>
<dbReference type="PANTHER" id="PTHR30329">
    <property type="entry name" value="STATOR ELEMENT OF FLAGELLAR MOTOR COMPLEX"/>
    <property type="match status" value="1"/>
</dbReference>
<gene>
    <name evidence="7" type="ORF">FEF26_12835</name>
</gene>
<proteinExistence type="predicted"/>